<reference evidence="3" key="1">
    <citation type="submission" date="2020-11" db="EMBL/GenBank/DDBJ databases">
        <title>Nocardia NEAU-351.nov., a novel actinomycete isolated from the cow dung.</title>
        <authorList>
            <person name="Zhang X."/>
        </authorList>
    </citation>
    <scope>NUCLEOTIDE SEQUENCE</scope>
    <source>
        <strain evidence="3">NEAU-351</strain>
    </source>
</reference>
<dbReference type="Gene3D" id="3.20.80.10">
    <property type="entry name" value="Regulatory factor, effector binding domain"/>
    <property type="match status" value="1"/>
</dbReference>
<keyword evidence="4" id="KW-1185">Reference proteome</keyword>
<dbReference type="Gene3D" id="1.10.1660.10">
    <property type="match status" value="1"/>
</dbReference>
<evidence type="ECO:0000313" key="3">
    <source>
        <dbReference type="EMBL" id="MBH0779107.1"/>
    </source>
</evidence>
<accession>A0A931N4V7</accession>
<dbReference type="GO" id="GO:0003677">
    <property type="term" value="F:DNA binding"/>
    <property type="evidence" value="ECO:0007669"/>
    <property type="project" value="UniProtKB-KW"/>
</dbReference>
<sequence length="273" mass="30150">MTATVSIGEFSRLTYLTVKTLRHYHEIALLVPVEIDVGSGYRRYSTDQVADAHLIRRLRRLDMPLPEIKAVLDAPDLGARDATLRAHLERMEEQLQRTREVVTSLRALLTPAAPVTVEYRTSAAFPALGLRAVIDRADTGAWCESTFGQLYGALAAAGIEPAGPGGATYSLDFFEHDLGEVLAYVPLPEDTEIPDLARDGLARVELPARRFAVAMHLGPFEDFDRTYGALGTHVAEHDVSLLEPVREIYLTSPDDTDNPADYITEVCWPIAHQ</sequence>
<dbReference type="CDD" id="cd01107">
    <property type="entry name" value="HTH_BmrR"/>
    <property type="match status" value="1"/>
</dbReference>
<dbReference type="AlphaFoldDB" id="A0A931N4V7"/>
<evidence type="ECO:0000313" key="4">
    <source>
        <dbReference type="Proteomes" id="UP000655751"/>
    </source>
</evidence>
<dbReference type="InterPro" id="IPR029442">
    <property type="entry name" value="GyrI-like"/>
</dbReference>
<evidence type="ECO:0000259" key="2">
    <source>
        <dbReference type="PROSITE" id="PS50937"/>
    </source>
</evidence>
<dbReference type="PANTHER" id="PTHR30204:SF97">
    <property type="entry name" value="MERR FAMILY REGULATORY PROTEIN"/>
    <property type="match status" value="1"/>
</dbReference>
<dbReference type="InterPro" id="IPR010499">
    <property type="entry name" value="AraC_E-bd"/>
</dbReference>
<dbReference type="GO" id="GO:0003700">
    <property type="term" value="F:DNA-binding transcription factor activity"/>
    <property type="evidence" value="ECO:0007669"/>
    <property type="project" value="InterPro"/>
</dbReference>
<organism evidence="3 4">
    <name type="scientific">Nocardia bovistercoris</name>
    <dbReference type="NCBI Taxonomy" id="2785916"/>
    <lineage>
        <taxon>Bacteria</taxon>
        <taxon>Bacillati</taxon>
        <taxon>Actinomycetota</taxon>
        <taxon>Actinomycetes</taxon>
        <taxon>Mycobacteriales</taxon>
        <taxon>Nocardiaceae</taxon>
        <taxon>Nocardia</taxon>
    </lineage>
</organism>
<dbReference type="PROSITE" id="PS50937">
    <property type="entry name" value="HTH_MERR_2"/>
    <property type="match status" value="1"/>
</dbReference>
<dbReference type="Pfam" id="PF06445">
    <property type="entry name" value="GyrI-like"/>
    <property type="match status" value="1"/>
</dbReference>
<dbReference type="InterPro" id="IPR011256">
    <property type="entry name" value="Reg_factor_effector_dom_sf"/>
</dbReference>
<dbReference type="SMART" id="SM00422">
    <property type="entry name" value="HTH_MERR"/>
    <property type="match status" value="1"/>
</dbReference>
<dbReference type="SMART" id="SM00871">
    <property type="entry name" value="AraC_E_bind"/>
    <property type="match status" value="1"/>
</dbReference>
<dbReference type="SUPFAM" id="SSF46955">
    <property type="entry name" value="Putative DNA-binding domain"/>
    <property type="match status" value="1"/>
</dbReference>
<dbReference type="EMBL" id="JADMLG010000009">
    <property type="protein sequence ID" value="MBH0779107.1"/>
    <property type="molecule type" value="Genomic_DNA"/>
</dbReference>
<dbReference type="InterPro" id="IPR000551">
    <property type="entry name" value="MerR-type_HTH_dom"/>
</dbReference>
<dbReference type="SUPFAM" id="SSF55136">
    <property type="entry name" value="Probable bacterial effector-binding domain"/>
    <property type="match status" value="1"/>
</dbReference>
<dbReference type="InterPro" id="IPR047057">
    <property type="entry name" value="MerR_fam"/>
</dbReference>
<dbReference type="Pfam" id="PF13411">
    <property type="entry name" value="MerR_1"/>
    <property type="match status" value="1"/>
</dbReference>
<gene>
    <name evidence="3" type="ORF">IT779_22820</name>
</gene>
<evidence type="ECO:0000256" key="1">
    <source>
        <dbReference type="ARBA" id="ARBA00023125"/>
    </source>
</evidence>
<protein>
    <submittedName>
        <fullName evidence="3">MerR family transcriptional regulator</fullName>
    </submittedName>
</protein>
<name>A0A931N4V7_9NOCA</name>
<dbReference type="RefSeq" id="WP_196151402.1">
    <property type="nucleotide sequence ID" value="NZ_JADMLG010000009.1"/>
</dbReference>
<dbReference type="InterPro" id="IPR009061">
    <property type="entry name" value="DNA-bd_dom_put_sf"/>
</dbReference>
<proteinExistence type="predicted"/>
<keyword evidence="1" id="KW-0238">DNA-binding</keyword>
<feature type="domain" description="HTH merR-type" evidence="2">
    <location>
        <begin position="4"/>
        <end position="74"/>
    </location>
</feature>
<comment type="caution">
    <text evidence="3">The sequence shown here is derived from an EMBL/GenBank/DDBJ whole genome shotgun (WGS) entry which is preliminary data.</text>
</comment>
<dbReference type="Proteomes" id="UP000655751">
    <property type="component" value="Unassembled WGS sequence"/>
</dbReference>
<dbReference type="PANTHER" id="PTHR30204">
    <property type="entry name" value="REDOX-CYCLING DRUG-SENSING TRANSCRIPTIONAL ACTIVATOR SOXR"/>
    <property type="match status" value="1"/>
</dbReference>